<dbReference type="EMBL" id="SDHZ01000001">
    <property type="protein sequence ID" value="RXK86894.1"/>
    <property type="molecule type" value="Genomic_DNA"/>
</dbReference>
<evidence type="ECO:0000313" key="2">
    <source>
        <dbReference type="Proteomes" id="UP000290545"/>
    </source>
</evidence>
<evidence type="ECO:0000313" key="1">
    <source>
        <dbReference type="EMBL" id="RXK86894.1"/>
    </source>
</evidence>
<dbReference type="RefSeq" id="WP_129002643.1">
    <property type="nucleotide sequence ID" value="NZ_SDHZ01000001.1"/>
</dbReference>
<gene>
    <name evidence="1" type="ORF">ESB13_08920</name>
</gene>
<sequence>MAKQNGPFLWEITIQGISFYKRCGIGCVRMKSNLTRERWLADPAFAGSRKSAANLAQASVLAAWYYQLIPQLKRSYPVYRQLVGVGHQMMTAGFSTEQVKKVLDFAVHRYLRNTEVAEARAAGIPLRSSFSASRSLKEISFAATTQTVTGPSHFSQVKSCGLQPSATEYHHTATVLSCLAISARGRPYKAALVEECDPLVATHDQPSLMGGPLHVPVCHFGTFNR</sequence>
<name>A0A4Q1DBN7_9BACT</name>
<dbReference type="OrthoDB" id="672632at2"/>
<dbReference type="AlphaFoldDB" id="A0A4Q1DBN7"/>
<organism evidence="1 2">
    <name type="scientific">Filimonas effusa</name>
    <dbReference type="NCBI Taxonomy" id="2508721"/>
    <lineage>
        <taxon>Bacteria</taxon>
        <taxon>Pseudomonadati</taxon>
        <taxon>Bacteroidota</taxon>
        <taxon>Chitinophagia</taxon>
        <taxon>Chitinophagales</taxon>
        <taxon>Chitinophagaceae</taxon>
        <taxon>Filimonas</taxon>
    </lineage>
</organism>
<keyword evidence="2" id="KW-1185">Reference proteome</keyword>
<comment type="caution">
    <text evidence="1">The sequence shown here is derived from an EMBL/GenBank/DDBJ whole genome shotgun (WGS) entry which is preliminary data.</text>
</comment>
<reference evidence="1 2" key="1">
    <citation type="submission" date="2019-01" db="EMBL/GenBank/DDBJ databases">
        <title>Filimonas sp. strain TTM-71.</title>
        <authorList>
            <person name="Chen W.-M."/>
        </authorList>
    </citation>
    <scope>NUCLEOTIDE SEQUENCE [LARGE SCALE GENOMIC DNA]</scope>
    <source>
        <strain evidence="1 2">TTM-71</strain>
    </source>
</reference>
<proteinExistence type="predicted"/>
<protein>
    <submittedName>
        <fullName evidence="1">Uncharacterized protein</fullName>
    </submittedName>
</protein>
<accession>A0A4Q1DBN7</accession>
<dbReference type="Proteomes" id="UP000290545">
    <property type="component" value="Unassembled WGS sequence"/>
</dbReference>